<reference evidence="1 2" key="1">
    <citation type="submission" date="2023-11" db="EMBL/GenBank/DDBJ databases">
        <authorList>
            <person name="Okamura Y."/>
        </authorList>
    </citation>
    <scope>NUCLEOTIDE SEQUENCE [LARGE SCALE GENOMIC DNA]</scope>
</reference>
<keyword evidence="2" id="KW-1185">Reference proteome</keyword>
<organism evidence="1 2">
    <name type="scientific">Leptosia nina</name>
    <dbReference type="NCBI Taxonomy" id="320188"/>
    <lineage>
        <taxon>Eukaryota</taxon>
        <taxon>Metazoa</taxon>
        <taxon>Ecdysozoa</taxon>
        <taxon>Arthropoda</taxon>
        <taxon>Hexapoda</taxon>
        <taxon>Insecta</taxon>
        <taxon>Pterygota</taxon>
        <taxon>Neoptera</taxon>
        <taxon>Endopterygota</taxon>
        <taxon>Lepidoptera</taxon>
        <taxon>Glossata</taxon>
        <taxon>Ditrysia</taxon>
        <taxon>Papilionoidea</taxon>
        <taxon>Pieridae</taxon>
        <taxon>Pierinae</taxon>
        <taxon>Leptosia</taxon>
    </lineage>
</organism>
<dbReference type="Proteomes" id="UP001497472">
    <property type="component" value="Unassembled WGS sequence"/>
</dbReference>
<evidence type="ECO:0000313" key="2">
    <source>
        <dbReference type="Proteomes" id="UP001497472"/>
    </source>
</evidence>
<dbReference type="AlphaFoldDB" id="A0AAV1JJ68"/>
<accession>A0AAV1JJ68</accession>
<protein>
    <submittedName>
        <fullName evidence="1">Uncharacterized protein</fullName>
    </submittedName>
</protein>
<gene>
    <name evidence="1" type="ORF">LNINA_LOCUS7967</name>
</gene>
<proteinExistence type="predicted"/>
<name>A0AAV1JJ68_9NEOP</name>
<evidence type="ECO:0000313" key="1">
    <source>
        <dbReference type="EMBL" id="CAK1548600.1"/>
    </source>
</evidence>
<comment type="caution">
    <text evidence="1">The sequence shown here is derived from an EMBL/GenBank/DDBJ whole genome shotgun (WGS) entry which is preliminary data.</text>
</comment>
<dbReference type="EMBL" id="CAVLEF010000010">
    <property type="protein sequence ID" value="CAK1548600.1"/>
    <property type="molecule type" value="Genomic_DNA"/>
</dbReference>
<sequence length="130" mass="14136">MSGYKRSPRRPPPPPPRRLRALARHWPAAAVVVPFPPHAQRLDFRFQISTVYFAVSVVSARTCRVTGYALLLLYCLKNTVTCQLLFGSVQRDVGNDQCAQCNGLASAGPLAPVEGQFLSMSGGLVHVLSS</sequence>